<dbReference type="PROSITE" id="PS51186">
    <property type="entry name" value="GNAT"/>
    <property type="match status" value="1"/>
</dbReference>
<dbReference type="Proteomes" id="UP000050828">
    <property type="component" value="Unassembled WGS sequence"/>
</dbReference>
<accession>A0AAJ0PCV2</accession>
<dbReference type="EMBL" id="AZDL01000022">
    <property type="protein sequence ID" value="KRK92627.1"/>
    <property type="molecule type" value="Genomic_DNA"/>
</dbReference>
<reference evidence="4 5" key="1">
    <citation type="journal article" date="2015" name="Genome Announc.">
        <title>Expanding the biotechnology potential of lactobacilli through comparative genomics of 213 strains and associated genera.</title>
        <authorList>
            <person name="Sun Z."/>
            <person name="Harris H.M."/>
            <person name="McCann A."/>
            <person name="Guo C."/>
            <person name="Argimon S."/>
            <person name="Zhang W."/>
            <person name="Yang X."/>
            <person name="Jeffery I.B."/>
            <person name="Cooney J.C."/>
            <person name="Kagawa T.F."/>
            <person name="Liu W."/>
            <person name="Song Y."/>
            <person name="Salvetti E."/>
            <person name="Wrobel A."/>
            <person name="Rasinkangas P."/>
            <person name="Parkhill J."/>
            <person name="Rea M.C."/>
            <person name="O'Sullivan O."/>
            <person name="Ritari J."/>
            <person name="Douillard F.P."/>
            <person name="Paul Ross R."/>
            <person name="Yang R."/>
            <person name="Briner A.E."/>
            <person name="Felis G.E."/>
            <person name="de Vos W.M."/>
            <person name="Barrangou R."/>
            <person name="Klaenhammer T.R."/>
            <person name="Caufield P.W."/>
            <person name="Cui Y."/>
            <person name="Zhang H."/>
            <person name="O'Toole P.W."/>
        </authorList>
    </citation>
    <scope>NUCLEOTIDE SEQUENCE [LARGE SCALE GENOMIC DNA]</scope>
    <source>
        <strain evidence="4 5">DSM 20019</strain>
    </source>
</reference>
<comment type="caution">
    <text evidence="4">The sequence shown here is derived from an EMBL/GenBank/DDBJ whole genome shotgun (WGS) entry which is preliminary data.</text>
</comment>
<keyword evidence="2" id="KW-0012">Acyltransferase</keyword>
<dbReference type="InterPro" id="IPR016181">
    <property type="entry name" value="Acyl_CoA_acyltransferase"/>
</dbReference>
<organism evidence="4 5">
    <name type="scientific">Latilactobacillus curvatus JCM 1096 = DSM 20019</name>
    <dbReference type="NCBI Taxonomy" id="1293592"/>
    <lineage>
        <taxon>Bacteria</taxon>
        <taxon>Bacillati</taxon>
        <taxon>Bacillota</taxon>
        <taxon>Bacilli</taxon>
        <taxon>Lactobacillales</taxon>
        <taxon>Lactobacillaceae</taxon>
        <taxon>Latilactobacillus</taxon>
    </lineage>
</organism>
<dbReference type="PANTHER" id="PTHR43877">
    <property type="entry name" value="AMINOALKYLPHOSPHONATE N-ACETYLTRANSFERASE-RELATED-RELATED"/>
    <property type="match status" value="1"/>
</dbReference>
<keyword evidence="1" id="KW-0808">Transferase</keyword>
<name>A0AAJ0PCV2_LATCU</name>
<dbReference type="AlphaFoldDB" id="A0AAJ0PCV2"/>
<evidence type="ECO:0000259" key="3">
    <source>
        <dbReference type="PROSITE" id="PS51186"/>
    </source>
</evidence>
<evidence type="ECO:0000256" key="2">
    <source>
        <dbReference type="ARBA" id="ARBA00023315"/>
    </source>
</evidence>
<dbReference type="Gene3D" id="3.40.630.30">
    <property type="match status" value="1"/>
</dbReference>
<evidence type="ECO:0000313" key="5">
    <source>
        <dbReference type="Proteomes" id="UP000050828"/>
    </source>
</evidence>
<protein>
    <submittedName>
        <fullName evidence="4">Acetyltransferase family protein</fullName>
    </submittedName>
</protein>
<evidence type="ECO:0000256" key="1">
    <source>
        <dbReference type="ARBA" id="ARBA00022679"/>
    </source>
</evidence>
<dbReference type="GO" id="GO:0016747">
    <property type="term" value="F:acyltransferase activity, transferring groups other than amino-acyl groups"/>
    <property type="evidence" value="ECO:0007669"/>
    <property type="project" value="InterPro"/>
</dbReference>
<dbReference type="InterPro" id="IPR050832">
    <property type="entry name" value="Bact_Acetyltransf"/>
</dbReference>
<dbReference type="Pfam" id="PF00583">
    <property type="entry name" value="Acetyltransf_1"/>
    <property type="match status" value="1"/>
</dbReference>
<dbReference type="InterPro" id="IPR000182">
    <property type="entry name" value="GNAT_dom"/>
</dbReference>
<feature type="domain" description="N-acetyltransferase" evidence="3">
    <location>
        <begin position="5"/>
        <end position="175"/>
    </location>
</feature>
<evidence type="ECO:0000313" key="4">
    <source>
        <dbReference type="EMBL" id="KRK92627.1"/>
    </source>
</evidence>
<dbReference type="PANTHER" id="PTHR43877:SF2">
    <property type="entry name" value="AMINOALKYLPHOSPHONATE N-ACETYLTRANSFERASE-RELATED"/>
    <property type="match status" value="1"/>
</dbReference>
<proteinExistence type="predicted"/>
<sequence length="177" mass="19954">MAALMYLRKATFTDLPRILEIIEHAKAALKDRQINQWQAGEPNQTQFEDEIRQELCYILMADQQVIGVASILATEDPGYAAITNGQWQSGSTPYFSIHRVALDSAFHGQHLGTQFLTLLVTAASLRGAHDLRIDTHPDNLAMQHMIQKVGFQYRGDIFIANGPSPKRYAYQLLLNQQ</sequence>
<dbReference type="SUPFAM" id="SSF55729">
    <property type="entry name" value="Acyl-CoA N-acyltransferases (Nat)"/>
    <property type="match status" value="1"/>
</dbReference>
<gene>
    <name evidence="4" type="ORF">FC08_GL000668</name>
</gene>